<feature type="domain" description="C3H1-type" evidence="4">
    <location>
        <begin position="668"/>
        <end position="695"/>
    </location>
</feature>
<dbReference type="GO" id="GO:0008270">
    <property type="term" value="F:zinc ion binding"/>
    <property type="evidence" value="ECO:0007669"/>
    <property type="project" value="UniProtKB-KW"/>
</dbReference>
<proteinExistence type="predicted"/>
<keyword evidence="2" id="KW-0479">Metal-binding</keyword>
<feature type="zinc finger region" description="C3H1-type" evidence="2">
    <location>
        <begin position="668"/>
        <end position="695"/>
    </location>
</feature>
<feature type="compositionally biased region" description="Pro residues" evidence="3">
    <location>
        <begin position="80"/>
        <end position="107"/>
    </location>
</feature>
<dbReference type="InterPro" id="IPR045348">
    <property type="entry name" value="CPSF4/Yth1"/>
</dbReference>
<dbReference type="WBParaSite" id="ALUE_0001031101-mRNA-1">
    <property type="protein sequence ID" value="ALUE_0001031101-mRNA-1"/>
    <property type="gene ID" value="ALUE_0001031101"/>
</dbReference>
<dbReference type="InterPro" id="IPR000571">
    <property type="entry name" value="Znf_CCCH"/>
</dbReference>
<accession>A0A9J2PL73</accession>
<evidence type="ECO:0000259" key="4">
    <source>
        <dbReference type="PROSITE" id="PS50103"/>
    </source>
</evidence>
<dbReference type="AlphaFoldDB" id="A0A9J2PL73"/>
<keyword evidence="1" id="KW-0677">Repeat</keyword>
<feature type="region of interest" description="Disordered" evidence="3">
    <location>
        <begin position="360"/>
        <end position="382"/>
    </location>
</feature>
<evidence type="ECO:0000313" key="5">
    <source>
        <dbReference type="Proteomes" id="UP000036681"/>
    </source>
</evidence>
<organism evidence="5 6">
    <name type="scientific">Ascaris lumbricoides</name>
    <name type="common">Giant roundworm</name>
    <dbReference type="NCBI Taxonomy" id="6252"/>
    <lineage>
        <taxon>Eukaryota</taxon>
        <taxon>Metazoa</taxon>
        <taxon>Ecdysozoa</taxon>
        <taxon>Nematoda</taxon>
        <taxon>Chromadorea</taxon>
        <taxon>Rhabditida</taxon>
        <taxon>Spirurina</taxon>
        <taxon>Ascaridomorpha</taxon>
        <taxon>Ascaridoidea</taxon>
        <taxon>Ascarididae</taxon>
        <taxon>Ascaris</taxon>
    </lineage>
</organism>
<reference evidence="6" key="1">
    <citation type="submission" date="2023-03" db="UniProtKB">
        <authorList>
            <consortium name="WormBaseParasite"/>
        </authorList>
    </citation>
    <scope>IDENTIFICATION</scope>
</reference>
<dbReference type="Proteomes" id="UP000036681">
    <property type="component" value="Unplaced"/>
</dbReference>
<dbReference type="SMART" id="SM00356">
    <property type="entry name" value="ZnF_C3H1"/>
    <property type="match status" value="4"/>
</dbReference>
<evidence type="ECO:0000256" key="2">
    <source>
        <dbReference type="PROSITE-ProRule" id="PRU00723"/>
    </source>
</evidence>
<keyword evidence="2" id="KW-0862">Zinc</keyword>
<feature type="region of interest" description="Disordered" evidence="3">
    <location>
        <begin position="248"/>
        <end position="293"/>
    </location>
</feature>
<dbReference type="GO" id="GO:0003723">
    <property type="term" value="F:RNA binding"/>
    <property type="evidence" value="ECO:0007669"/>
    <property type="project" value="InterPro"/>
</dbReference>
<dbReference type="PROSITE" id="PS50103">
    <property type="entry name" value="ZF_C3H1"/>
    <property type="match status" value="1"/>
</dbReference>
<protein>
    <submittedName>
        <fullName evidence="6">C3H1-type domain-containing protein</fullName>
    </submittedName>
</protein>
<feature type="region of interest" description="Disordered" evidence="3">
    <location>
        <begin position="76"/>
        <end position="123"/>
    </location>
</feature>
<evidence type="ECO:0000256" key="3">
    <source>
        <dbReference type="SAM" id="MobiDB-lite"/>
    </source>
</evidence>
<feature type="compositionally biased region" description="Polar residues" evidence="3">
    <location>
        <begin position="114"/>
        <end position="123"/>
    </location>
</feature>
<evidence type="ECO:0000313" key="6">
    <source>
        <dbReference type="WBParaSite" id="ALUE_0001031101-mRNA-1"/>
    </source>
</evidence>
<dbReference type="PANTHER" id="PTHR23102">
    <property type="entry name" value="CLEAVAGE AND POLYADENYLATION SPECIFICITY FACTOR SUBUNIT 4-RELATED"/>
    <property type="match status" value="1"/>
</dbReference>
<evidence type="ECO:0000256" key="1">
    <source>
        <dbReference type="ARBA" id="ARBA00022737"/>
    </source>
</evidence>
<feature type="region of interest" description="Disordered" evidence="3">
    <location>
        <begin position="308"/>
        <end position="332"/>
    </location>
</feature>
<name>A0A9J2PL73_ASCLU</name>
<keyword evidence="5" id="KW-1185">Reference proteome</keyword>
<feature type="compositionally biased region" description="Acidic residues" evidence="3">
    <location>
        <begin position="282"/>
        <end position="291"/>
    </location>
</feature>
<dbReference type="PANTHER" id="PTHR23102:SF24">
    <property type="entry name" value="CLEAVAGE AND POLYADENYLATION SPECIFICITY FACTOR SUBUNIT 4"/>
    <property type="match status" value="1"/>
</dbReference>
<feature type="region of interest" description="Disordered" evidence="3">
    <location>
        <begin position="468"/>
        <end position="487"/>
    </location>
</feature>
<keyword evidence="2" id="KW-0863">Zinc-finger</keyword>
<dbReference type="Gene3D" id="4.10.1000.10">
    <property type="entry name" value="Zinc finger, CCCH-type"/>
    <property type="match status" value="1"/>
</dbReference>
<sequence length="740" mass="80895">MIHLVQTEPAQFSIADFVQCRCRASHHCTEECSMCSSHAEVQRDFASTSDLATEQPPLPHSHVREMSRTFIQTSSSVIVLPPPPPPPPPTLDPPPPPSLEPPQPPPSLCSSSPQGTSYTRRTCSSQRHHDVIIGHQYDMAASSDSYYWSVVQTFYPQFFAVPDGCTTAMGVSSAPVCASKQLISTPFGTCDVPVVRAVASETLPNGASYGATDVSTCDVPVVRAVASETLPNGASYGATDVSIESDSLYNNLIDPPPPPPIMDSASFNNENAKQPAKKNEVEYEPPEENNDEGAHCCGNGILEGECSKESRQQSPVDEVNDGWTPKCEDKASEVDEMERRRKEEAELTSRSQFKGVFYRLPKNCGRPQKSHGRTFPLKSRGESGYNDSADFVDKESRPSPFALSPVLSHLRRNVSLEQPLLIRTATKLVRKTTSSATFAAADKPTSSGVSTTQAQKGNVVHLSQMETDPSCSVSHHNSPTSTSTQRVSHIVGDEALSIGKCPPYEPGEAEIASRKFATVNRRVLSSTVGLKRVVSNGTLSRNGMSWRRRRTNEGLEEAGVAAKDFKSAKINRRLRRINNQLFTAESNACYEFAEHGTCTAGVFCVYEHNGSDSHSKESVCAGFLSGRCHSASCGYSHKLAAHQMPICDFYRRMLCSTERCPFLHVKYTDGLKPCEKFNRGICKHGTDCGNPHRYYKAVIQKRGAPTAFDISTLQRSGSDAEEGECDTSLVEDSTLLHWNL</sequence>